<accession>A0A915I584</accession>
<proteinExistence type="predicted"/>
<dbReference type="InterPro" id="IPR011249">
    <property type="entry name" value="Metalloenz_LuxS/M16"/>
</dbReference>
<name>A0A915I584_ROMCU</name>
<dbReference type="GO" id="GO:0046872">
    <property type="term" value="F:metal ion binding"/>
    <property type="evidence" value="ECO:0007669"/>
    <property type="project" value="InterPro"/>
</dbReference>
<reference evidence="2" key="1">
    <citation type="submission" date="2022-11" db="UniProtKB">
        <authorList>
            <consortium name="WormBaseParasite"/>
        </authorList>
    </citation>
    <scope>IDENTIFICATION</scope>
</reference>
<organism evidence="1 2">
    <name type="scientific">Romanomermis culicivorax</name>
    <name type="common">Nematode worm</name>
    <dbReference type="NCBI Taxonomy" id="13658"/>
    <lineage>
        <taxon>Eukaryota</taxon>
        <taxon>Metazoa</taxon>
        <taxon>Ecdysozoa</taxon>
        <taxon>Nematoda</taxon>
        <taxon>Enoplea</taxon>
        <taxon>Dorylaimia</taxon>
        <taxon>Mermithida</taxon>
        <taxon>Mermithoidea</taxon>
        <taxon>Mermithidae</taxon>
        <taxon>Romanomermis</taxon>
    </lineage>
</organism>
<sequence>MSILTENRSDSFLSSLIEKDLAKKIQVSIKTEDILRKAIKLLCITVYTTEAGFLQSQLIIQFLFVHLKMIEKFSLNRWILIDFDEL</sequence>
<dbReference type="WBParaSite" id="nRc.2.0.1.t09298-RA">
    <property type="protein sequence ID" value="nRc.2.0.1.t09298-RA"/>
    <property type="gene ID" value="nRc.2.0.1.g09298"/>
</dbReference>
<dbReference type="Proteomes" id="UP000887565">
    <property type="component" value="Unplaced"/>
</dbReference>
<evidence type="ECO:0000313" key="2">
    <source>
        <dbReference type="WBParaSite" id="nRc.2.0.1.t09298-RA"/>
    </source>
</evidence>
<keyword evidence="1" id="KW-1185">Reference proteome</keyword>
<dbReference type="AlphaFoldDB" id="A0A915I584"/>
<protein>
    <submittedName>
        <fullName evidence="2">Uncharacterized protein</fullName>
    </submittedName>
</protein>
<dbReference type="SUPFAM" id="SSF63411">
    <property type="entry name" value="LuxS/MPP-like metallohydrolase"/>
    <property type="match status" value="1"/>
</dbReference>
<dbReference type="Gene3D" id="3.30.830.10">
    <property type="entry name" value="Metalloenzyme, LuxS/M16 peptidase-like"/>
    <property type="match status" value="1"/>
</dbReference>
<evidence type="ECO:0000313" key="1">
    <source>
        <dbReference type="Proteomes" id="UP000887565"/>
    </source>
</evidence>